<proteinExistence type="predicted"/>
<dbReference type="Proteomes" id="UP000821845">
    <property type="component" value="Chromosome 11"/>
</dbReference>
<comment type="caution">
    <text evidence="1">The sequence shown here is derived from an EMBL/GenBank/DDBJ whole genome shotgun (WGS) entry which is preliminary data.</text>
</comment>
<gene>
    <name evidence="1" type="ORF">HPB50_011059</name>
</gene>
<evidence type="ECO:0000313" key="2">
    <source>
        <dbReference type="Proteomes" id="UP000821845"/>
    </source>
</evidence>
<accession>A0ACB7T4B7</accession>
<keyword evidence="2" id="KW-1185">Reference proteome</keyword>
<reference evidence="1" key="1">
    <citation type="submission" date="2020-05" db="EMBL/GenBank/DDBJ databases">
        <title>Large-scale comparative analyses of tick genomes elucidate their genetic diversity and vector capacities.</title>
        <authorList>
            <person name="Jia N."/>
            <person name="Wang J."/>
            <person name="Shi W."/>
            <person name="Du L."/>
            <person name="Sun Y."/>
            <person name="Zhan W."/>
            <person name="Jiang J."/>
            <person name="Wang Q."/>
            <person name="Zhang B."/>
            <person name="Ji P."/>
            <person name="Sakyi L.B."/>
            <person name="Cui X."/>
            <person name="Yuan T."/>
            <person name="Jiang B."/>
            <person name="Yang W."/>
            <person name="Lam T.T.-Y."/>
            <person name="Chang Q."/>
            <person name="Ding S."/>
            <person name="Wang X."/>
            <person name="Zhu J."/>
            <person name="Ruan X."/>
            <person name="Zhao L."/>
            <person name="Wei J."/>
            <person name="Que T."/>
            <person name="Du C."/>
            <person name="Cheng J."/>
            <person name="Dai P."/>
            <person name="Han X."/>
            <person name="Huang E."/>
            <person name="Gao Y."/>
            <person name="Liu J."/>
            <person name="Shao H."/>
            <person name="Ye R."/>
            <person name="Li L."/>
            <person name="Wei W."/>
            <person name="Wang X."/>
            <person name="Wang C."/>
            <person name="Yang T."/>
            <person name="Huo Q."/>
            <person name="Li W."/>
            <person name="Guo W."/>
            <person name="Chen H."/>
            <person name="Zhou L."/>
            <person name="Ni X."/>
            <person name="Tian J."/>
            <person name="Zhou Y."/>
            <person name="Sheng Y."/>
            <person name="Liu T."/>
            <person name="Pan Y."/>
            <person name="Xia L."/>
            <person name="Li J."/>
            <person name="Zhao F."/>
            <person name="Cao W."/>
        </authorList>
    </citation>
    <scope>NUCLEOTIDE SEQUENCE</scope>
    <source>
        <strain evidence="1">Hyas-2018</strain>
    </source>
</reference>
<organism evidence="1 2">
    <name type="scientific">Hyalomma asiaticum</name>
    <name type="common">Tick</name>
    <dbReference type="NCBI Taxonomy" id="266040"/>
    <lineage>
        <taxon>Eukaryota</taxon>
        <taxon>Metazoa</taxon>
        <taxon>Ecdysozoa</taxon>
        <taxon>Arthropoda</taxon>
        <taxon>Chelicerata</taxon>
        <taxon>Arachnida</taxon>
        <taxon>Acari</taxon>
        <taxon>Parasitiformes</taxon>
        <taxon>Ixodida</taxon>
        <taxon>Ixodoidea</taxon>
        <taxon>Ixodidae</taxon>
        <taxon>Hyalomminae</taxon>
        <taxon>Hyalomma</taxon>
    </lineage>
</organism>
<protein>
    <submittedName>
        <fullName evidence="1">Uncharacterized protein</fullName>
    </submittedName>
</protein>
<name>A0ACB7T4B7_HYAAI</name>
<sequence length="965" mass="105790">MSSLVRWLSVCYCVVVIAAEETDCGFEVPGDDVTQRTGSEGWSTVSTESVGAARPNRTSRREEGQRADLHRGDGVYQNDTNATTTTTTELPFLLDVAPTLTSLIERDESVVLPVATTEESATSTTETALADTKMERDFLQREKRQDEEEEEEVEKFIVKPEPCDFGQAEEISMCDWTNYFNATPKMAWKPGKGDTALWLGGPRTDHTLNTGEGGYVFFETSYHERPGPSIVKSVDAAAAGAGGDAAAAAGAGSADTPAPTASTAVTTRAPEVRQYQYESVVLATRNITPTGPQGFCVSFFYALEGLSVDRLKVVIMDAETQENITVWESQDNYDGRWTKGEVAYTYGDVHQVWFEAVPKQRGDPARKFRGYIALDDILFDRMEEAGDNCLGHCTFEGGYCGWQNADTDDDFNWEQGRGSQSFLTGPSRDYSSFGKDEMTGGYIFIDSSFPRRPLDRARLISPTLKATGANLPMCMRFATHMFGNGIGTLRVLQHAEGAETPPRPIWEISGEAGNSWYTAQVQVATTEPFTLILEATVGANSLGNIGIDNISFRVGTCPSDCNFEEDTCGWTNPHPADGLDDLDWTRQYSYGVNGPPADHTKRKPDGYYMNLASSSHLPQRGGSKAWLVSPKLGPDTALPRCISFAYYMFERTIDPAGPSLGSLRVHVLRDAAPGLFSLQTVWRLNNHQGHRWLVARCPIKLPDGNPINEAYQVVLEGIWGHGRVGYVAVDDVSFFDGDCNTFPEKAKAIPALHKSTLFAGECSFERDMCGWTNHTDTAPTTNLVGRVGSAPRDSLTWRLASVVSRPANLQDHTYRAPTGYIFFDIFNQNSVQNPVLRSSTIPALEGETERCLSFWFAPFGRGESSTLSVFQAPEVPPAEGDGGATNGNAASPRTLLWRLSTRRMDTSRPDWRYGQVKVAAEAPFKIHFEGEATDGGFALDDITMYEGNCETRPPSAIIPAASTDV</sequence>
<evidence type="ECO:0000313" key="1">
    <source>
        <dbReference type="EMBL" id="KAH6940953.1"/>
    </source>
</evidence>
<dbReference type="EMBL" id="CM023491">
    <property type="protein sequence ID" value="KAH6940953.1"/>
    <property type="molecule type" value="Genomic_DNA"/>
</dbReference>